<dbReference type="AlphaFoldDB" id="A0AAE3FS10"/>
<comment type="caution">
    <text evidence="2">The sequence shown here is derived from an EMBL/GenBank/DDBJ whole genome shotgun (WGS) entry which is preliminary data.</text>
</comment>
<protein>
    <submittedName>
        <fullName evidence="2">Molybdopterin-dependent oxidoreductase</fullName>
    </submittedName>
</protein>
<proteinExistence type="predicted"/>
<evidence type="ECO:0000259" key="1">
    <source>
        <dbReference type="Pfam" id="PF00174"/>
    </source>
</evidence>
<evidence type="ECO:0000313" key="2">
    <source>
        <dbReference type="EMBL" id="MCL9814567.1"/>
    </source>
</evidence>
<gene>
    <name evidence="2" type="ORF">AArcSt11_12985</name>
</gene>
<dbReference type="InterPro" id="IPR000572">
    <property type="entry name" value="OxRdtase_Mopterin-bd_dom"/>
</dbReference>
<dbReference type="Gene3D" id="3.90.420.10">
    <property type="entry name" value="Oxidoreductase, molybdopterin-binding domain"/>
    <property type="match status" value="1"/>
</dbReference>
<feature type="domain" description="Oxidoreductase molybdopterin-binding" evidence="1">
    <location>
        <begin position="30"/>
        <end position="93"/>
    </location>
</feature>
<dbReference type="Pfam" id="PF00174">
    <property type="entry name" value="Oxidored_molyb"/>
    <property type="match status" value="1"/>
</dbReference>
<dbReference type="InterPro" id="IPR036374">
    <property type="entry name" value="OxRdtase_Mopterin-bd_sf"/>
</dbReference>
<dbReference type="SUPFAM" id="SSF56524">
    <property type="entry name" value="Oxidoreductase molybdopterin-binding domain"/>
    <property type="match status" value="1"/>
</dbReference>
<dbReference type="EMBL" id="JAKRVY010000007">
    <property type="protein sequence ID" value="MCL9814567.1"/>
    <property type="molecule type" value="Genomic_DNA"/>
</dbReference>
<reference evidence="2 3" key="1">
    <citation type="journal article" date="2022" name="Syst. Appl. Microbiol.">
        <title>Natronocalculus amylovorans gen. nov., sp. nov., and Natranaeroarchaeum aerophilus sp. nov., dominant culturable amylolytic natronoarchaea from hypersaline soda lakes in southwestern Siberia.</title>
        <authorList>
            <person name="Sorokin D.Y."/>
            <person name="Elcheninov A.G."/>
            <person name="Khizhniak T.V."/>
            <person name="Koenen M."/>
            <person name="Bale N.J."/>
            <person name="Damste J.S.S."/>
            <person name="Kublanov I.V."/>
        </authorList>
    </citation>
    <scope>NUCLEOTIDE SEQUENCE [LARGE SCALE GENOMIC DNA]</scope>
    <source>
        <strain evidence="2 3">AArc-St1-1</strain>
    </source>
</reference>
<organism evidence="2 3">
    <name type="scientific">Natranaeroarchaeum aerophilus</name>
    <dbReference type="NCBI Taxonomy" id="2917711"/>
    <lineage>
        <taxon>Archaea</taxon>
        <taxon>Methanobacteriati</taxon>
        <taxon>Methanobacteriota</taxon>
        <taxon>Stenosarchaea group</taxon>
        <taxon>Halobacteria</taxon>
        <taxon>Halobacteriales</taxon>
        <taxon>Natronoarchaeaceae</taxon>
        <taxon>Natranaeroarchaeum</taxon>
    </lineage>
</organism>
<evidence type="ECO:0000313" key="3">
    <source>
        <dbReference type="Proteomes" id="UP001202674"/>
    </source>
</evidence>
<name>A0AAE3FS10_9EURY</name>
<accession>A0AAE3FS10</accession>
<keyword evidence="3" id="KW-1185">Reference proteome</keyword>
<dbReference type="Proteomes" id="UP001202674">
    <property type="component" value="Unassembled WGS sequence"/>
</dbReference>
<dbReference type="RefSeq" id="WP_250597655.1">
    <property type="nucleotide sequence ID" value="NZ_JAKRVY010000007.1"/>
</dbReference>
<sequence>MLISSTRQLLLPTNPSYLGEFDLQTERHRVTCATGEYEVGQWRGVRIGALLSRVEADEGSTHLLVTGDDGYRACISMTAAHDALLAVAREDEQGDGRLPRFVGDAIDGAESVASVERIETLHLDPAEDASEYTGHPTADV</sequence>